<gene>
    <name evidence="1" type="ORF">RFI_37603</name>
</gene>
<evidence type="ECO:0000313" key="1">
    <source>
        <dbReference type="EMBL" id="ETN99864.1"/>
    </source>
</evidence>
<keyword evidence="2" id="KW-1185">Reference proteome</keyword>
<evidence type="ECO:0000313" key="2">
    <source>
        <dbReference type="Proteomes" id="UP000023152"/>
    </source>
</evidence>
<dbReference type="Proteomes" id="UP000023152">
    <property type="component" value="Unassembled WGS sequence"/>
</dbReference>
<accession>X6LGP4</accession>
<name>X6LGP4_RETFI</name>
<dbReference type="EMBL" id="ASPP01042668">
    <property type="protein sequence ID" value="ETN99864.1"/>
    <property type="molecule type" value="Genomic_DNA"/>
</dbReference>
<protein>
    <submittedName>
        <fullName evidence="1">Uncharacterized protein</fullName>
    </submittedName>
</protein>
<sequence>MEASKQYYVNKLNNTQQKCLKSNMSFTWDNLITFAFLSFSKNRKKKTTDKYFFCSKIHIKFLKKDSIICLSLEVKEIAFLEDDDTFGKLMYDVWRKVLKNKDMKASNLEHLLKLDNKEHTNYESIAITILKKNSTISEEYSILSRIGNTINEHTRKNLVATNGRHQKNFKCEIIIELKAETKLIKHKQYPINQIYQDKVKRQVI</sequence>
<organism evidence="1 2">
    <name type="scientific">Reticulomyxa filosa</name>
    <dbReference type="NCBI Taxonomy" id="46433"/>
    <lineage>
        <taxon>Eukaryota</taxon>
        <taxon>Sar</taxon>
        <taxon>Rhizaria</taxon>
        <taxon>Retaria</taxon>
        <taxon>Foraminifera</taxon>
        <taxon>Monothalamids</taxon>
        <taxon>Reticulomyxidae</taxon>
        <taxon>Reticulomyxa</taxon>
    </lineage>
</organism>
<comment type="caution">
    <text evidence="1">The sequence shown here is derived from an EMBL/GenBank/DDBJ whole genome shotgun (WGS) entry which is preliminary data.</text>
</comment>
<reference evidence="1 2" key="1">
    <citation type="journal article" date="2013" name="Curr. Biol.">
        <title>The Genome of the Foraminiferan Reticulomyxa filosa.</title>
        <authorList>
            <person name="Glockner G."/>
            <person name="Hulsmann N."/>
            <person name="Schleicher M."/>
            <person name="Noegel A.A."/>
            <person name="Eichinger L."/>
            <person name="Gallinger C."/>
            <person name="Pawlowski J."/>
            <person name="Sierra R."/>
            <person name="Euteneuer U."/>
            <person name="Pillet L."/>
            <person name="Moustafa A."/>
            <person name="Platzer M."/>
            <person name="Groth M."/>
            <person name="Szafranski K."/>
            <person name="Schliwa M."/>
        </authorList>
    </citation>
    <scope>NUCLEOTIDE SEQUENCE [LARGE SCALE GENOMIC DNA]</scope>
</reference>
<proteinExistence type="predicted"/>
<dbReference type="AlphaFoldDB" id="X6LGP4"/>